<feature type="transmembrane region" description="Helical" evidence="5">
    <location>
        <begin position="113"/>
        <end position="132"/>
    </location>
</feature>
<dbReference type="InterPro" id="IPR051533">
    <property type="entry name" value="WaaL-like"/>
</dbReference>
<sequence>MNIDLSKPHFSSSNRFLLTYQCFIAVVAIAIFFTKADVFLERKYGVPIAPLHWMAILAIAIIPLVLNLKSKLNYFPKPILIWSGFYLAISCFGLLIASPNVPGIPFETTIQDLETRCLAIFFLLIMSVLFTTDNFRVFTWARKAFFLATFLAIFTNIIEFINPETMKLPESVAGRAAGFYVNANESAMGLILGMIFSIVLISKNYRLLFVLSVLFGISLTFSRSGFLGWFIVILMFNFHHLVKRKQITSLLIGIFLLFTTFFTQADNLAYLTKPDGTYVFNSDTIARIQWLKNPVGTDDPDRNSRLNLALEAWHKFEAHPFIGNGLSSSREINSPLKLEEIDRYGERPHNIYLVNLVEHGFLGMLIFPSLVLAITWQARGSIKALARTFAIYYIIVGFFTHTVLYDNYSLLSLAFIACLSRYSNIKEKKKLIINNV</sequence>
<dbReference type="PANTHER" id="PTHR37422">
    <property type="entry name" value="TEICHURONIC ACID BIOSYNTHESIS PROTEIN TUAE"/>
    <property type="match status" value="1"/>
</dbReference>
<keyword evidence="4 5" id="KW-0472">Membrane</keyword>
<evidence type="ECO:0000259" key="6">
    <source>
        <dbReference type="Pfam" id="PF04932"/>
    </source>
</evidence>
<reference evidence="8" key="1">
    <citation type="journal article" date="2013" name="Proc. Natl. Acad. Sci. U.S.A.">
        <title>Improving the coverage of the cyanobacterial phylum using diversity-driven genome sequencing.</title>
        <authorList>
            <person name="Shih P.M."/>
            <person name="Wu D."/>
            <person name="Latifi A."/>
            <person name="Axen S.D."/>
            <person name="Fewer D.P."/>
            <person name="Talla E."/>
            <person name="Calteau A."/>
            <person name="Cai F."/>
            <person name="Tandeau de Marsac N."/>
            <person name="Rippka R."/>
            <person name="Herdman M."/>
            <person name="Sivonen K."/>
            <person name="Coursin T."/>
            <person name="Laurent T."/>
            <person name="Goodwin L."/>
            <person name="Nolan M."/>
            <person name="Davenport K.W."/>
            <person name="Han C.S."/>
            <person name="Rubin E.M."/>
            <person name="Eisen J.A."/>
            <person name="Woyke T."/>
            <person name="Gugger M."/>
            <person name="Kerfeld C.A."/>
        </authorList>
    </citation>
    <scope>NUCLEOTIDE SEQUENCE [LARGE SCALE GENOMIC DNA]</scope>
    <source>
        <strain evidence="8">ATCC 29371 / PCC 7437</strain>
    </source>
</reference>
<dbReference type="Pfam" id="PF04932">
    <property type="entry name" value="Wzy_C"/>
    <property type="match status" value="1"/>
</dbReference>
<name>K9XYG3_STAC7</name>
<dbReference type="HOGENOM" id="CLU_667020_0_0_3"/>
<feature type="transmembrane region" description="Helical" evidence="5">
    <location>
        <begin position="247"/>
        <end position="265"/>
    </location>
</feature>
<feature type="transmembrane region" description="Helical" evidence="5">
    <location>
        <begin position="79"/>
        <end position="101"/>
    </location>
</feature>
<evidence type="ECO:0000256" key="2">
    <source>
        <dbReference type="ARBA" id="ARBA00022692"/>
    </source>
</evidence>
<dbReference type="Proteomes" id="UP000010473">
    <property type="component" value="Chromosome"/>
</dbReference>
<keyword evidence="8" id="KW-1185">Reference proteome</keyword>
<dbReference type="EMBL" id="CP003653">
    <property type="protein sequence ID" value="AFZ37640.1"/>
    <property type="molecule type" value="Genomic_DNA"/>
</dbReference>
<dbReference type="InterPro" id="IPR007016">
    <property type="entry name" value="O-antigen_ligase-rel_domated"/>
</dbReference>
<keyword evidence="2 5" id="KW-0812">Transmembrane</keyword>
<feature type="transmembrane region" description="Helical" evidence="5">
    <location>
        <begin position="183"/>
        <end position="201"/>
    </location>
</feature>
<comment type="subcellular location">
    <subcellularLocation>
        <location evidence="1">Membrane</location>
        <topology evidence="1">Multi-pass membrane protein</topology>
    </subcellularLocation>
</comment>
<evidence type="ECO:0000256" key="1">
    <source>
        <dbReference type="ARBA" id="ARBA00004141"/>
    </source>
</evidence>
<evidence type="ECO:0000256" key="3">
    <source>
        <dbReference type="ARBA" id="ARBA00022989"/>
    </source>
</evidence>
<keyword evidence="3 5" id="KW-1133">Transmembrane helix</keyword>
<feature type="transmembrane region" description="Helical" evidence="5">
    <location>
        <begin position="16"/>
        <end position="34"/>
    </location>
</feature>
<gene>
    <name evidence="7" type="ordered locus">Sta7437_4163</name>
</gene>
<feature type="transmembrane region" description="Helical" evidence="5">
    <location>
        <begin position="46"/>
        <end position="67"/>
    </location>
</feature>
<feature type="domain" description="O-antigen ligase-related" evidence="6">
    <location>
        <begin position="209"/>
        <end position="367"/>
    </location>
</feature>
<organism evidence="7 8">
    <name type="scientific">Stanieria cyanosphaera (strain ATCC 29371 / PCC 7437)</name>
    <dbReference type="NCBI Taxonomy" id="111780"/>
    <lineage>
        <taxon>Bacteria</taxon>
        <taxon>Bacillati</taxon>
        <taxon>Cyanobacteriota</taxon>
        <taxon>Cyanophyceae</taxon>
        <taxon>Pleurocapsales</taxon>
        <taxon>Dermocarpellaceae</taxon>
        <taxon>Stanieria</taxon>
    </lineage>
</organism>
<dbReference type="PANTHER" id="PTHR37422:SF13">
    <property type="entry name" value="LIPOPOLYSACCHARIDE BIOSYNTHESIS PROTEIN PA4999-RELATED"/>
    <property type="match status" value="1"/>
</dbReference>
<evidence type="ECO:0000256" key="5">
    <source>
        <dbReference type="SAM" id="Phobius"/>
    </source>
</evidence>
<dbReference type="RefSeq" id="WP_015195294.1">
    <property type="nucleotide sequence ID" value="NC_019748.1"/>
</dbReference>
<accession>K9XYG3</accession>
<dbReference type="GO" id="GO:0016020">
    <property type="term" value="C:membrane"/>
    <property type="evidence" value="ECO:0007669"/>
    <property type="project" value="UniProtKB-SubCell"/>
</dbReference>
<feature type="transmembrane region" description="Helical" evidence="5">
    <location>
        <begin position="144"/>
        <end position="162"/>
    </location>
</feature>
<feature type="transmembrane region" description="Helical" evidence="5">
    <location>
        <begin position="384"/>
        <end position="402"/>
    </location>
</feature>
<dbReference type="AlphaFoldDB" id="K9XYG3"/>
<protein>
    <submittedName>
        <fullName evidence="7">O-antigen polymerase</fullName>
    </submittedName>
</protein>
<feature type="transmembrane region" description="Helical" evidence="5">
    <location>
        <begin position="207"/>
        <end position="235"/>
    </location>
</feature>
<evidence type="ECO:0000313" key="7">
    <source>
        <dbReference type="EMBL" id="AFZ37640.1"/>
    </source>
</evidence>
<dbReference type="eggNOG" id="COG3307">
    <property type="taxonomic scope" value="Bacteria"/>
</dbReference>
<feature type="transmembrane region" description="Helical" evidence="5">
    <location>
        <begin position="351"/>
        <end position="372"/>
    </location>
</feature>
<dbReference type="OrthoDB" id="9791675at2"/>
<dbReference type="STRING" id="111780.Sta7437_4163"/>
<evidence type="ECO:0000256" key="4">
    <source>
        <dbReference type="ARBA" id="ARBA00023136"/>
    </source>
</evidence>
<dbReference type="KEGG" id="scs:Sta7437_4163"/>
<proteinExistence type="predicted"/>
<evidence type="ECO:0000313" key="8">
    <source>
        <dbReference type="Proteomes" id="UP000010473"/>
    </source>
</evidence>